<accession>A0A5B7J4E7</accession>
<sequence>MICLHFCVLCMKRLNRQDYPMFYIFQFLLQIFCFW</sequence>
<dbReference type="EMBL" id="VSRR010086342">
    <property type="protein sequence ID" value="MPC91032.1"/>
    <property type="molecule type" value="Genomic_DNA"/>
</dbReference>
<dbReference type="AlphaFoldDB" id="A0A5B7J4E7"/>
<organism evidence="1 2">
    <name type="scientific">Portunus trituberculatus</name>
    <name type="common">Swimming crab</name>
    <name type="synonym">Neptunus trituberculatus</name>
    <dbReference type="NCBI Taxonomy" id="210409"/>
    <lineage>
        <taxon>Eukaryota</taxon>
        <taxon>Metazoa</taxon>
        <taxon>Ecdysozoa</taxon>
        <taxon>Arthropoda</taxon>
        <taxon>Crustacea</taxon>
        <taxon>Multicrustacea</taxon>
        <taxon>Malacostraca</taxon>
        <taxon>Eumalacostraca</taxon>
        <taxon>Eucarida</taxon>
        <taxon>Decapoda</taxon>
        <taxon>Pleocyemata</taxon>
        <taxon>Brachyura</taxon>
        <taxon>Eubrachyura</taxon>
        <taxon>Portunoidea</taxon>
        <taxon>Portunidae</taxon>
        <taxon>Portuninae</taxon>
        <taxon>Portunus</taxon>
    </lineage>
</organism>
<proteinExistence type="predicted"/>
<keyword evidence="2" id="KW-1185">Reference proteome</keyword>
<evidence type="ECO:0000313" key="1">
    <source>
        <dbReference type="EMBL" id="MPC91032.1"/>
    </source>
</evidence>
<reference evidence="1 2" key="1">
    <citation type="submission" date="2019-05" db="EMBL/GenBank/DDBJ databases">
        <title>Another draft genome of Portunus trituberculatus and its Hox gene families provides insights of decapod evolution.</title>
        <authorList>
            <person name="Jeong J.-H."/>
            <person name="Song I."/>
            <person name="Kim S."/>
            <person name="Choi T."/>
            <person name="Kim D."/>
            <person name="Ryu S."/>
            <person name="Kim W."/>
        </authorList>
    </citation>
    <scope>NUCLEOTIDE SEQUENCE [LARGE SCALE GENOMIC DNA]</scope>
    <source>
        <tissue evidence="1">Muscle</tissue>
    </source>
</reference>
<comment type="caution">
    <text evidence="1">The sequence shown here is derived from an EMBL/GenBank/DDBJ whole genome shotgun (WGS) entry which is preliminary data.</text>
</comment>
<evidence type="ECO:0000313" key="2">
    <source>
        <dbReference type="Proteomes" id="UP000324222"/>
    </source>
</evidence>
<gene>
    <name evidence="1" type="ORF">E2C01_086042</name>
</gene>
<dbReference type="Proteomes" id="UP000324222">
    <property type="component" value="Unassembled WGS sequence"/>
</dbReference>
<protein>
    <submittedName>
        <fullName evidence="1">Uncharacterized protein</fullName>
    </submittedName>
</protein>
<name>A0A5B7J4E7_PORTR</name>